<dbReference type="InterPro" id="IPR005119">
    <property type="entry name" value="LysR_subst-bd"/>
</dbReference>
<dbReference type="InterPro" id="IPR036390">
    <property type="entry name" value="WH_DNA-bd_sf"/>
</dbReference>
<dbReference type="InterPro" id="IPR000847">
    <property type="entry name" value="LysR_HTH_N"/>
</dbReference>
<keyword evidence="3" id="KW-0238">DNA-binding</keyword>
<keyword evidence="4" id="KW-0804">Transcription</keyword>
<dbReference type="RefSeq" id="WP_344720948.1">
    <property type="nucleotide sequence ID" value="NZ_BAAAUS010000007.1"/>
</dbReference>
<dbReference type="Pfam" id="PF03466">
    <property type="entry name" value="LysR_substrate"/>
    <property type="match status" value="1"/>
</dbReference>
<dbReference type="InterPro" id="IPR036388">
    <property type="entry name" value="WH-like_DNA-bd_sf"/>
</dbReference>
<keyword evidence="2" id="KW-0805">Transcription regulation</keyword>
<sequence length="309" mass="33370">MDLIDLDLVTAVAETGSITHGAARARLSLPSASGRIRSLEHTLGVTLFDRGRRGVALTPAGQVLLRHARSVCHAIGQLRTELDEYAQGHGATVRVQANTAATESLMPAVAVSFLAQYPHARIDLEERPSHRIIAAVAERRADIGIVADSVELGQLETRVVRPDPLVVVTLPDDPLARLPRVPYADVLGRAFVGLNVANPLQEHLETHAQPLGTQPRYRVRLPSIDAACRAVAGGIGIAILPWYSVRRRLTSGTLAAIPLAEPWADRRLVACFTSDRDLSDTARALRDHLLAHADDKDDMDEPPSGGEWG</sequence>
<dbReference type="PANTHER" id="PTHR30419:SF2">
    <property type="entry name" value="LYSR FAMILY TRANSCRIPTIONAL REGULATOR"/>
    <property type="match status" value="1"/>
</dbReference>
<accession>A0ABW4ETP3</accession>
<dbReference type="SUPFAM" id="SSF53850">
    <property type="entry name" value="Periplasmic binding protein-like II"/>
    <property type="match status" value="1"/>
</dbReference>
<evidence type="ECO:0000259" key="5">
    <source>
        <dbReference type="PROSITE" id="PS50931"/>
    </source>
</evidence>
<evidence type="ECO:0000313" key="6">
    <source>
        <dbReference type="EMBL" id="MFD1517449.1"/>
    </source>
</evidence>
<evidence type="ECO:0000256" key="2">
    <source>
        <dbReference type="ARBA" id="ARBA00023015"/>
    </source>
</evidence>
<keyword evidence="7" id="KW-1185">Reference proteome</keyword>
<reference evidence="7" key="1">
    <citation type="journal article" date="2019" name="Int. J. Syst. Evol. Microbiol.">
        <title>The Global Catalogue of Microorganisms (GCM) 10K type strain sequencing project: providing services to taxonomists for standard genome sequencing and annotation.</title>
        <authorList>
            <consortium name="The Broad Institute Genomics Platform"/>
            <consortium name="The Broad Institute Genome Sequencing Center for Infectious Disease"/>
            <person name="Wu L."/>
            <person name="Ma J."/>
        </authorList>
    </citation>
    <scope>NUCLEOTIDE SEQUENCE [LARGE SCALE GENOMIC DNA]</scope>
    <source>
        <strain evidence="7">CCM 7043</strain>
    </source>
</reference>
<gene>
    <name evidence="6" type="ORF">ACFSJD_08125</name>
</gene>
<comment type="similarity">
    <text evidence="1">Belongs to the LysR transcriptional regulatory family.</text>
</comment>
<organism evidence="6 7">
    <name type="scientific">Pseudonocardia yunnanensis</name>
    <dbReference type="NCBI Taxonomy" id="58107"/>
    <lineage>
        <taxon>Bacteria</taxon>
        <taxon>Bacillati</taxon>
        <taxon>Actinomycetota</taxon>
        <taxon>Actinomycetes</taxon>
        <taxon>Pseudonocardiales</taxon>
        <taxon>Pseudonocardiaceae</taxon>
        <taxon>Pseudonocardia</taxon>
    </lineage>
</organism>
<dbReference type="Gene3D" id="3.40.190.290">
    <property type="match status" value="1"/>
</dbReference>
<evidence type="ECO:0000256" key="3">
    <source>
        <dbReference type="ARBA" id="ARBA00023125"/>
    </source>
</evidence>
<dbReference type="PROSITE" id="PS50931">
    <property type="entry name" value="HTH_LYSR"/>
    <property type="match status" value="1"/>
</dbReference>
<dbReference type="Pfam" id="PF00126">
    <property type="entry name" value="HTH_1"/>
    <property type="match status" value="1"/>
</dbReference>
<dbReference type="Gene3D" id="1.10.10.10">
    <property type="entry name" value="Winged helix-like DNA-binding domain superfamily/Winged helix DNA-binding domain"/>
    <property type="match status" value="1"/>
</dbReference>
<protein>
    <submittedName>
        <fullName evidence="6">LysR family transcriptional regulator</fullName>
    </submittedName>
</protein>
<dbReference type="SUPFAM" id="SSF46785">
    <property type="entry name" value="Winged helix' DNA-binding domain"/>
    <property type="match status" value="1"/>
</dbReference>
<evidence type="ECO:0000256" key="4">
    <source>
        <dbReference type="ARBA" id="ARBA00023163"/>
    </source>
</evidence>
<evidence type="ECO:0000256" key="1">
    <source>
        <dbReference type="ARBA" id="ARBA00009437"/>
    </source>
</evidence>
<dbReference type="EMBL" id="JBHUCO010000009">
    <property type="protein sequence ID" value="MFD1517449.1"/>
    <property type="molecule type" value="Genomic_DNA"/>
</dbReference>
<comment type="caution">
    <text evidence="6">The sequence shown here is derived from an EMBL/GenBank/DDBJ whole genome shotgun (WGS) entry which is preliminary data.</text>
</comment>
<evidence type="ECO:0000313" key="7">
    <source>
        <dbReference type="Proteomes" id="UP001597114"/>
    </source>
</evidence>
<feature type="domain" description="HTH lysR-type" evidence="5">
    <location>
        <begin position="1"/>
        <end position="58"/>
    </location>
</feature>
<dbReference type="Proteomes" id="UP001597114">
    <property type="component" value="Unassembled WGS sequence"/>
</dbReference>
<proteinExistence type="inferred from homology"/>
<name>A0ABW4ETP3_9PSEU</name>
<dbReference type="InterPro" id="IPR050950">
    <property type="entry name" value="HTH-type_LysR_regulators"/>
</dbReference>
<dbReference type="PANTHER" id="PTHR30419">
    <property type="entry name" value="HTH-TYPE TRANSCRIPTIONAL REGULATOR YBHD"/>
    <property type="match status" value="1"/>
</dbReference>